<evidence type="ECO:0000256" key="7">
    <source>
        <dbReference type="ARBA" id="ARBA00047690"/>
    </source>
</evidence>
<keyword evidence="6 8" id="KW-0472">Membrane</keyword>
<evidence type="ECO:0000256" key="3">
    <source>
        <dbReference type="ARBA" id="ARBA00022692"/>
    </source>
</evidence>
<evidence type="ECO:0000256" key="2">
    <source>
        <dbReference type="ARBA" id="ARBA00022679"/>
    </source>
</evidence>
<dbReference type="EC" id="2.5.1.141" evidence="8"/>
<dbReference type="AlphaFoldDB" id="A0A8J7G1R5"/>
<dbReference type="PROSITE" id="PS00943">
    <property type="entry name" value="UBIA"/>
    <property type="match status" value="1"/>
</dbReference>
<evidence type="ECO:0000256" key="8">
    <source>
        <dbReference type="HAMAP-Rule" id="MF_00154"/>
    </source>
</evidence>
<dbReference type="PANTHER" id="PTHR43448">
    <property type="entry name" value="PROTOHEME IX FARNESYLTRANSFERASE, MITOCHONDRIAL"/>
    <property type="match status" value="1"/>
</dbReference>
<evidence type="ECO:0000256" key="4">
    <source>
        <dbReference type="ARBA" id="ARBA00022989"/>
    </source>
</evidence>
<dbReference type="GO" id="GO:0048034">
    <property type="term" value="P:heme O biosynthetic process"/>
    <property type="evidence" value="ECO:0007669"/>
    <property type="project" value="UniProtKB-UniRule"/>
</dbReference>
<sequence length="304" mass="34219">MGRSISVSKQRVKKEPSLFAQVVKTGIIKSNLIPLFAGAMMALYRMDAPFSEYIYHLLFAGIGSALIIGAAGAFNNLYDADIDAIMDRTKNRPTVTGAFSNRKVWTIAISFTVVGAVSLYFASMLAMILGLLGLFLYIFPYTIWTKRRTIWNTEVGALSGAMPPLIGWTAITTDVNDIGLWALFVVMVLWQMPHFYAIAVRKHDDYKAAHVPMLPVAKGMPRTYKQTQFYLILLVLSSFLFIPISYFITGLALILSLIWLYMSYTSYRKKDAYGWATVLFFYSLIHLTVLFTAIIIYTGIQLMI</sequence>
<name>A0A8J7G1R5_9BACL</name>
<dbReference type="UniPathway" id="UPA00834">
    <property type="reaction ID" value="UER00712"/>
</dbReference>
<comment type="subcellular location">
    <subcellularLocation>
        <location evidence="8">Cell membrane</location>
        <topology evidence="8">Multi-pass membrane protein</topology>
    </subcellularLocation>
    <subcellularLocation>
        <location evidence="1">Membrane</location>
        <topology evidence="1">Multi-pass membrane protein</topology>
    </subcellularLocation>
</comment>
<evidence type="ECO:0000313" key="9">
    <source>
        <dbReference type="EMBL" id="MBF4500560.1"/>
    </source>
</evidence>
<evidence type="ECO:0000256" key="5">
    <source>
        <dbReference type="ARBA" id="ARBA00023133"/>
    </source>
</evidence>
<comment type="caution">
    <text evidence="9">The sequence shown here is derived from an EMBL/GenBank/DDBJ whole genome shotgun (WGS) entry which is preliminary data.</text>
</comment>
<keyword evidence="2 8" id="KW-0808">Transferase</keyword>
<dbReference type="PANTHER" id="PTHR43448:SF2">
    <property type="entry name" value="PROTOHEME IX FARNESYLTRANSFERASE, MITOCHONDRIAL"/>
    <property type="match status" value="1"/>
</dbReference>
<keyword evidence="10" id="KW-1185">Reference proteome</keyword>
<feature type="transmembrane region" description="Helical" evidence="8">
    <location>
        <begin position="229"/>
        <end position="262"/>
    </location>
</feature>
<dbReference type="InterPro" id="IPR044878">
    <property type="entry name" value="UbiA_sf"/>
</dbReference>
<organism evidence="9 10">
    <name type="scientific">Savagea serpentis</name>
    <dbReference type="NCBI Taxonomy" id="2785297"/>
    <lineage>
        <taxon>Bacteria</taxon>
        <taxon>Bacillati</taxon>
        <taxon>Bacillota</taxon>
        <taxon>Bacilli</taxon>
        <taxon>Bacillales</taxon>
        <taxon>Caryophanaceae</taxon>
        <taxon>Savagea</taxon>
    </lineage>
</organism>
<feature type="transmembrane region" description="Helical" evidence="8">
    <location>
        <begin position="178"/>
        <end position="199"/>
    </location>
</feature>
<dbReference type="Gene3D" id="1.10.357.140">
    <property type="entry name" value="UbiA prenyltransferase"/>
    <property type="match status" value="1"/>
</dbReference>
<keyword evidence="8" id="KW-1003">Cell membrane</keyword>
<comment type="pathway">
    <text evidence="8">Porphyrin-containing compound metabolism; heme O biosynthesis; heme O from protoheme: step 1/1.</text>
</comment>
<keyword evidence="3 8" id="KW-0812">Transmembrane</keyword>
<keyword evidence="4 8" id="KW-1133">Transmembrane helix</keyword>
<dbReference type="Proteomes" id="UP000622653">
    <property type="component" value="Unassembled WGS sequence"/>
</dbReference>
<keyword evidence="5 8" id="KW-0350">Heme biosynthesis</keyword>
<feature type="transmembrane region" description="Helical" evidence="8">
    <location>
        <begin position="150"/>
        <end position="172"/>
    </location>
</feature>
<proteinExistence type="inferred from homology"/>
<feature type="transmembrane region" description="Helical" evidence="8">
    <location>
        <begin position="53"/>
        <end position="74"/>
    </location>
</feature>
<gene>
    <name evidence="8" type="primary">ctaB</name>
    <name evidence="9" type="ORF">IRY55_04215</name>
</gene>
<reference evidence="9" key="1">
    <citation type="submission" date="2020-11" db="EMBL/GenBank/DDBJ databases">
        <title>Multidrug resistant novel bacterium Savagea serpentis sp. nov., isolated from the scats of a vine snake (Ahaetulla nasuta).</title>
        <authorList>
            <person name="Venkata Ramana V."/>
            <person name="Vikas Patil S."/>
            <person name="Yogita Lugani V."/>
        </authorList>
    </citation>
    <scope>NUCLEOTIDE SEQUENCE</scope>
    <source>
        <strain evidence="9">SN6</strain>
    </source>
</reference>
<dbReference type="Pfam" id="PF01040">
    <property type="entry name" value="UbiA"/>
    <property type="match status" value="1"/>
</dbReference>
<comment type="catalytic activity">
    <reaction evidence="7 8">
        <text>heme b + (2E,6E)-farnesyl diphosphate + H2O = Fe(II)-heme o + diphosphate</text>
        <dbReference type="Rhea" id="RHEA:28070"/>
        <dbReference type="ChEBI" id="CHEBI:15377"/>
        <dbReference type="ChEBI" id="CHEBI:33019"/>
        <dbReference type="ChEBI" id="CHEBI:60344"/>
        <dbReference type="ChEBI" id="CHEBI:60530"/>
        <dbReference type="ChEBI" id="CHEBI:175763"/>
        <dbReference type="EC" id="2.5.1.141"/>
    </reaction>
</comment>
<dbReference type="RefSeq" id="WP_194562387.1">
    <property type="nucleotide sequence ID" value="NZ_JADKPV010000001.1"/>
</dbReference>
<dbReference type="NCBIfam" id="TIGR01473">
    <property type="entry name" value="cyoE_ctaB"/>
    <property type="match status" value="1"/>
</dbReference>
<feature type="transmembrane region" description="Helical" evidence="8">
    <location>
        <begin position="105"/>
        <end position="138"/>
    </location>
</feature>
<comment type="similarity">
    <text evidence="8">Belongs to the UbiA prenyltransferase family. Protoheme IX farnesyltransferase subfamily.</text>
</comment>
<comment type="miscellaneous">
    <text evidence="8">Carbon 2 of the heme B porphyrin ring is defined according to the Fischer nomenclature.</text>
</comment>
<protein>
    <recommendedName>
        <fullName evidence="8">Protoheme IX farnesyltransferase</fullName>
        <ecNumber evidence="8">2.5.1.141</ecNumber>
    </recommendedName>
    <alternativeName>
        <fullName evidence="8">Heme B farnesyltransferase</fullName>
    </alternativeName>
    <alternativeName>
        <fullName evidence="8">Heme O synthase</fullName>
    </alternativeName>
</protein>
<dbReference type="EMBL" id="JADKPV010000001">
    <property type="protein sequence ID" value="MBF4500560.1"/>
    <property type="molecule type" value="Genomic_DNA"/>
</dbReference>
<dbReference type="HAMAP" id="MF_00154">
    <property type="entry name" value="CyoE_CtaB"/>
    <property type="match status" value="1"/>
</dbReference>
<dbReference type="InterPro" id="IPR030470">
    <property type="entry name" value="UbiA_prenylTrfase_CS"/>
</dbReference>
<evidence type="ECO:0000256" key="1">
    <source>
        <dbReference type="ARBA" id="ARBA00004141"/>
    </source>
</evidence>
<dbReference type="InterPro" id="IPR006369">
    <property type="entry name" value="Protohaem_IX_farnesylTrfase"/>
</dbReference>
<feature type="transmembrane region" description="Helical" evidence="8">
    <location>
        <begin position="274"/>
        <end position="300"/>
    </location>
</feature>
<evidence type="ECO:0000313" key="10">
    <source>
        <dbReference type="Proteomes" id="UP000622653"/>
    </source>
</evidence>
<feature type="transmembrane region" description="Helical" evidence="8">
    <location>
        <begin position="26"/>
        <end position="44"/>
    </location>
</feature>
<comment type="function">
    <text evidence="8">Converts heme B (protoheme IX) to heme O by substitution of the vinyl group on carbon 2 of heme B porphyrin ring with a hydroxyethyl farnesyl side group.</text>
</comment>
<dbReference type="InterPro" id="IPR000537">
    <property type="entry name" value="UbiA_prenyltransferase"/>
</dbReference>
<dbReference type="GO" id="GO:0005886">
    <property type="term" value="C:plasma membrane"/>
    <property type="evidence" value="ECO:0007669"/>
    <property type="project" value="UniProtKB-SubCell"/>
</dbReference>
<dbReference type="GO" id="GO:0008495">
    <property type="term" value="F:protoheme IX farnesyltransferase activity"/>
    <property type="evidence" value="ECO:0007669"/>
    <property type="project" value="UniProtKB-UniRule"/>
</dbReference>
<accession>A0A8J7G1R5</accession>
<evidence type="ECO:0000256" key="6">
    <source>
        <dbReference type="ARBA" id="ARBA00023136"/>
    </source>
</evidence>
<comment type="subunit">
    <text evidence="8">Interacts with CtaA.</text>
</comment>
<dbReference type="CDD" id="cd13957">
    <property type="entry name" value="PT_UbiA_Cox10"/>
    <property type="match status" value="1"/>
</dbReference>